<evidence type="ECO:0000256" key="1">
    <source>
        <dbReference type="SAM" id="MobiDB-lite"/>
    </source>
</evidence>
<evidence type="ECO:0000256" key="2">
    <source>
        <dbReference type="SAM" id="Phobius"/>
    </source>
</evidence>
<accession>G8XPF3</accession>
<gene>
    <name evidence="3" type="primary">orf341</name>
</gene>
<feature type="region of interest" description="Disordered" evidence="1">
    <location>
        <begin position="306"/>
        <end position="341"/>
    </location>
</feature>
<dbReference type="EMBL" id="EU123983">
    <property type="protein sequence ID" value="ABX82636.1"/>
    <property type="molecule type" value="Genomic_DNA"/>
</dbReference>
<evidence type="ECO:0000313" key="3">
    <source>
        <dbReference type="EMBL" id="ABX82636.1"/>
    </source>
</evidence>
<organism evidence="3">
    <name type="scientific">Trebouxia aggregata</name>
    <dbReference type="NCBI Taxonomy" id="160068"/>
    <lineage>
        <taxon>Eukaryota</taxon>
        <taxon>Viridiplantae</taxon>
        <taxon>Chlorophyta</taxon>
        <taxon>core chlorophytes</taxon>
        <taxon>Trebouxiophyceae</taxon>
        <taxon>Trebouxiales</taxon>
        <taxon>Trebouxiaceae</taxon>
        <taxon>Trebouxia</taxon>
    </lineage>
</organism>
<keyword evidence="3" id="KW-0934">Plastid</keyword>
<proteinExistence type="predicted"/>
<feature type="transmembrane region" description="Helical" evidence="2">
    <location>
        <begin position="260"/>
        <end position="282"/>
    </location>
</feature>
<dbReference type="AlphaFoldDB" id="G8XPF3"/>
<protein>
    <submittedName>
        <fullName evidence="3">Uncharacterized protein orf341</fullName>
    </submittedName>
</protein>
<keyword evidence="2" id="KW-1133">Transmembrane helix</keyword>
<sequence>MASFFETNFNRIKDYGSGIFGITIAGKTVADGVQYIHKTERSKARYRERRRTTLRKDVRTVKESELSVETKDEIKTELCLEYTKSSLDDNQSTENIIYDLRATGCIPPDLTILLAKSKNKTFLNQLPNFPSNYANFTLSTRNKLGEVSPVNNPLSIGMPVDSRVDLNKGSSNSRIFDNGSAPLASISLSNTDSNEEYTVTIDDPWTQTVTTKVVQKEELLRLFQNQRIEENTSQETDQCFQSIPANSSPTFIPLNPSSSISSMVLLAVVQFSVFFVVGLPFLEFLQKKVRRTFFFSIEGLTKDLQEEQDNKIKTPLPPISFRSSLKKSEDKKSKDKKREES</sequence>
<geneLocation type="chloroplast" evidence="3"/>
<name>G8XPF3_9CHLO</name>
<reference evidence="3" key="1">
    <citation type="submission" date="2007-08" db="EMBL/GenBank/DDBJ databases">
        <title>Divergence order of chlorophyte green algal lineages as inferred from the chloroplast and mitochondrial genomes.</title>
        <authorList>
            <person name="Pombert J.-F."/>
            <person name="Belanger A.-S."/>
            <person name="Gagnon J."/>
            <person name="Otis C."/>
            <person name="Lemieux C."/>
            <person name="Turmel M."/>
        </authorList>
    </citation>
    <scope>NUCLEOTIDE SEQUENCE</scope>
    <source>
        <strain evidence="3">SAG 219-1d</strain>
    </source>
</reference>
<keyword evidence="2" id="KW-0472">Membrane</keyword>
<keyword evidence="2" id="KW-0812">Transmembrane</keyword>
<keyword evidence="3" id="KW-0150">Chloroplast</keyword>
<feature type="compositionally biased region" description="Basic and acidic residues" evidence="1">
    <location>
        <begin position="326"/>
        <end position="341"/>
    </location>
</feature>